<dbReference type="InterPro" id="IPR013083">
    <property type="entry name" value="Znf_RING/FYVE/PHD"/>
</dbReference>
<feature type="region of interest" description="Disordered" evidence="16">
    <location>
        <begin position="497"/>
        <end position="569"/>
    </location>
</feature>
<keyword evidence="6" id="KW-0808">Transferase</keyword>
<dbReference type="SMART" id="SM00184">
    <property type="entry name" value="RING"/>
    <property type="match status" value="1"/>
</dbReference>
<dbReference type="AlphaFoldDB" id="E4XH76"/>
<dbReference type="InterPro" id="IPR058051">
    <property type="entry name" value="Znf_RING_synoviolin"/>
</dbReference>
<dbReference type="Proteomes" id="UP000001307">
    <property type="component" value="Unassembled WGS sequence"/>
</dbReference>
<dbReference type="GO" id="GO:0008270">
    <property type="term" value="F:zinc ion binding"/>
    <property type="evidence" value="ECO:0007669"/>
    <property type="project" value="UniProtKB-KW"/>
</dbReference>
<comment type="similarity">
    <text evidence="4">Belongs to the HRD1 family.</text>
</comment>
<evidence type="ECO:0000256" key="1">
    <source>
        <dbReference type="ARBA" id="ARBA00000900"/>
    </source>
</evidence>
<feature type="transmembrane region" description="Helical" evidence="17">
    <location>
        <begin position="6"/>
        <end position="24"/>
    </location>
</feature>
<name>E4XH76_OIKDI</name>
<comment type="catalytic activity">
    <reaction evidence="1">
        <text>S-ubiquitinyl-[E2 ubiquitin-conjugating enzyme]-L-cysteine + [acceptor protein]-L-lysine = [E2 ubiquitin-conjugating enzyme]-L-cysteine + N(6)-ubiquitinyl-[acceptor protein]-L-lysine.</text>
        <dbReference type="EC" id="2.3.2.27"/>
    </reaction>
</comment>
<protein>
    <recommendedName>
        <fullName evidence="5">RING-type E3 ubiquitin transferase</fullName>
        <ecNumber evidence="5">2.3.2.27</ecNumber>
    </recommendedName>
</protein>
<comment type="pathway">
    <text evidence="3">Protein modification; protein ubiquitination.</text>
</comment>
<keyword evidence="20" id="KW-1185">Reference proteome</keyword>
<dbReference type="PANTHER" id="PTHR22763:SF184">
    <property type="entry name" value="E3 UBIQUITIN-PROTEIN LIGASE SYNOVIOLIN"/>
    <property type="match status" value="1"/>
</dbReference>
<dbReference type="InterPro" id="IPR057992">
    <property type="entry name" value="TPR_SYVN1_N"/>
</dbReference>
<organism evidence="19">
    <name type="scientific">Oikopleura dioica</name>
    <name type="common">Tunicate</name>
    <dbReference type="NCBI Taxonomy" id="34765"/>
    <lineage>
        <taxon>Eukaryota</taxon>
        <taxon>Metazoa</taxon>
        <taxon>Chordata</taxon>
        <taxon>Tunicata</taxon>
        <taxon>Appendicularia</taxon>
        <taxon>Copelata</taxon>
        <taxon>Oikopleuridae</taxon>
        <taxon>Oikopleura</taxon>
    </lineage>
</organism>
<dbReference type="Gene3D" id="3.30.40.10">
    <property type="entry name" value="Zinc/RING finger domain, C3HC4 (zinc finger)"/>
    <property type="match status" value="1"/>
</dbReference>
<dbReference type="EC" id="2.3.2.27" evidence="5"/>
<accession>E4XH76</accession>
<evidence type="ECO:0000256" key="6">
    <source>
        <dbReference type="ARBA" id="ARBA00022679"/>
    </source>
</evidence>
<evidence type="ECO:0000313" key="20">
    <source>
        <dbReference type="Proteomes" id="UP000001307"/>
    </source>
</evidence>
<dbReference type="GO" id="GO:0043161">
    <property type="term" value="P:proteasome-mediated ubiquitin-dependent protein catabolic process"/>
    <property type="evidence" value="ECO:0007669"/>
    <property type="project" value="TreeGrafter"/>
</dbReference>
<feature type="transmembrane region" description="Helical" evidence="17">
    <location>
        <begin position="172"/>
        <end position="194"/>
    </location>
</feature>
<evidence type="ECO:0000256" key="4">
    <source>
        <dbReference type="ARBA" id="ARBA00010089"/>
    </source>
</evidence>
<keyword evidence="7 17" id="KW-0812">Transmembrane</keyword>
<keyword evidence="9 15" id="KW-0863">Zinc-finger</keyword>
<evidence type="ECO:0000256" key="7">
    <source>
        <dbReference type="ARBA" id="ARBA00022692"/>
    </source>
</evidence>
<evidence type="ECO:0000313" key="19">
    <source>
        <dbReference type="EMBL" id="CBY10024.1"/>
    </source>
</evidence>
<evidence type="ECO:0000256" key="8">
    <source>
        <dbReference type="ARBA" id="ARBA00022723"/>
    </source>
</evidence>
<feature type="transmembrane region" description="Helical" evidence="17">
    <location>
        <begin position="44"/>
        <end position="66"/>
    </location>
</feature>
<evidence type="ECO:0000256" key="17">
    <source>
        <dbReference type="SAM" id="Phobius"/>
    </source>
</evidence>
<dbReference type="GO" id="GO:0036503">
    <property type="term" value="P:ERAD pathway"/>
    <property type="evidence" value="ECO:0007669"/>
    <property type="project" value="TreeGrafter"/>
</dbReference>
<proteinExistence type="inferred from homology"/>
<reference evidence="19" key="1">
    <citation type="journal article" date="2010" name="Science">
        <title>Plasticity of animal genome architecture unmasked by rapid evolution of a pelagic tunicate.</title>
        <authorList>
            <person name="Denoeud F."/>
            <person name="Henriet S."/>
            <person name="Mungpakdee S."/>
            <person name="Aury J.M."/>
            <person name="Da Silva C."/>
            <person name="Brinkmann H."/>
            <person name="Mikhaleva J."/>
            <person name="Olsen L.C."/>
            <person name="Jubin C."/>
            <person name="Canestro C."/>
            <person name="Bouquet J.M."/>
            <person name="Danks G."/>
            <person name="Poulain J."/>
            <person name="Campsteijn C."/>
            <person name="Adamski M."/>
            <person name="Cross I."/>
            <person name="Yadetie F."/>
            <person name="Muffato M."/>
            <person name="Louis A."/>
            <person name="Butcher S."/>
            <person name="Tsagkogeorga G."/>
            <person name="Konrad A."/>
            <person name="Singh S."/>
            <person name="Jensen M.F."/>
            <person name="Cong E.H."/>
            <person name="Eikeseth-Otteraa H."/>
            <person name="Noel B."/>
            <person name="Anthouard V."/>
            <person name="Porcel B.M."/>
            <person name="Kachouri-Lafond R."/>
            <person name="Nishino A."/>
            <person name="Ugolini M."/>
            <person name="Chourrout P."/>
            <person name="Nishida H."/>
            <person name="Aasland R."/>
            <person name="Huzurbazar S."/>
            <person name="Westhof E."/>
            <person name="Delsuc F."/>
            <person name="Lehrach H."/>
            <person name="Reinhardt R."/>
            <person name="Weissenbach J."/>
            <person name="Roy S.W."/>
            <person name="Artiguenave F."/>
            <person name="Postlethwait J.H."/>
            <person name="Manak J.R."/>
            <person name="Thompson E.M."/>
            <person name="Jaillon O."/>
            <person name="Du Pasquier L."/>
            <person name="Boudinot P."/>
            <person name="Liberles D.A."/>
            <person name="Volff J.N."/>
            <person name="Philippe H."/>
            <person name="Lenhard B."/>
            <person name="Roest Crollius H."/>
            <person name="Wincker P."/>
            <person name="Chourrout D."/>
        </authorList>
    </citation>
    <scope>NUCLEOTIDE SEQUENCE [LARGE SCALE GENOMIC DNA]</scope>
</reference>
<dbReference type="Pfam" id="PF13639">
    <property type="entry name" value="zf-RING_2"/>
    <property type="match status" value="1"/>
</dbReference>
<dbReference type="OrthoDB" id="7759664at2759"/>
<feature type="transmembrane region" description="Helical" evidence="17">
    <location>
        <begin position="102"/>
        <end position="120"/>
    </location>
</feature>
<evidence type="ECO:0000256" key="10">
    <source>
        <dbReference type="ARBA" id="ARBA00022786"/>
    </source>
</evidence>
<feature type="compositionally biased region" description="Polar residues" evidence="16">
    <location>
        <begin position="499"/>
        <end position="508"/>
    </location>
</feature>
<keyword evidence="11" id="KW-0256">Endoplasmic reticulum</keyword>
<dbReference type="GO" id="GO:0005789">
    <property type="term" value="C:endoplasmic reticulum membrane"/>
    <property type="evidence" value="ECO:0007669"/>
    <property type="project" value="UniProtKB-SubCell"/>
</dbReference>
<evidence type="ECO:0000256" key="13">
    <source>
        <dbReference type="ARBA" id="ARBA00022989"/>
    </source>
</evidence>
<dbReference type="UniPathway" id="UPA00143"/>
<dbReference type="EMBL" id="FN653050">
    <property type="protein sequence ID" value="CBY10024.1"/>
    <property type="molecule type" value="Genomic_DNA"/>
</dbReference>
<feature type="transmembrane region" description="Helical" evidence="17">
    <location>
        <begin position="141"/>
        <end position="160"/>
    </location>
</feature>
<evidence type="ECO:0000256" key="14">
    <source>
        <dbReference type="ARBA" id="ARBA00023136"/>
    </source>
</evidence>
<keyword evidence="13 17" id="KW-1133">Transmembrane helix</keyword>
<dbReference type="PANTHER" id="PTHR22763">
    <property type="entry name" value="RING ZINC FINGER PROTEIN"/>
    <property type="match status" value="1"/>
</dbReference>
<evidence type="ECO:0000256" key="2">
    <source>
        <dbReference type="ARBA" id="ARBA00004477"/>
    </source>
</evidence>
<keyword evidence="10" id="KW-0833">Ubl conjugation pathway</keyword>
<dbReference type="GO" id="GO:0061630">
    <property type="term" value="F:ubiquitin protein ligase activity"/>
    <property type="evidence" value="ECO:0007669"/>
    <property type="project" value="UniProtKB-EC"/>
</dbReference>
<evidence type="ECO:0000256" key="11">
    <source>
        <dbReference type="ARBA" id="ARBA00022824"/>
    </source>
</evidence>
<comment type="subcellular location">
    <subcellularLocation>
        <location evidence="2">Endoplasmic reticulum membrane</location>
        <topology evidence="2">Multi-pass membrane protein</topology>
    </subcellularLocation>
</comment>
<dbReference type="InParanoid" id="E4XH76"/>
<dbReference type="SUPFAM" id="SSF57850">
    <property type="entry name" value="RING/U-box"/>
    <property type="match status" value="1"/>
</dbReference>
<evidence type="ECO:0000256" key="9">
    <source>
        <dbReference type="ARBA" id="ARBA00022771"/>
    </source>
</evidence>
<keyword evidence="12" id="KW-0862">Zinc</keyword>
<feature type="transmembrane region" description="Helical" evidence="17">
    <location>
        <begin position="214"/>
        <end position="237"/>
    </location>
</feature>
<evidence type="ECO:0000256" key="16">
    <source>
        <dbReference type="SAM" id="MobiDB-lite"/>
    </source>
</evidence>
<feature type="domain" description="RING-type" evidence="18">
    <location>
        <begin position="289"/>
        <end position="330"/>
    </location>
</feature>
<keyword evidence="8" id="KW-0479">Metal-binding</keyword>
<gene>
    <name evidence="19" type="ORF">GSOID_T00010846001</name>
</gene>
<evidence type="ECO:0000256" key="5">
    <source>
        <dbReference type="ARBA" id="ARBA00012483"/>
    </source>
</evidence>
<evidence type="ECO:0000256" key="15">
    <source>
        <dbReference type="PROSITE-ProRule" id="PRU00175"/>
    </source>
</evidence>
<evidence type="ECO:0000256" key="12">
    <source>
        <dbReference type="ARBA" id="ARBA00022833"/>
    </source>
</evidence>
<dbReference type="InterPro" id="IPR050731">
    <property type="entry name" value="HRD1_E3_ubiq-ligases"/>
</dbReference>
<sequence>MLRTGFAVLGSLAMTTAVITNAWMQKKQFYPTVVHLTRSNQSMLILYIQAFVLVFLFAKLVGKVFFGTLRPAEAENLMERTWYAIIDTCLAFTMFRDDLSPGFVAAFTIFFLLKGLHWLCEDRVDYMERSPVITWLFKIRITSLLAILSIADCFGVWYAYERTMSKGATVQLVFGFEYAILLTIAFSAFFKFILHSIDLRSEDPWENKSMYMLYLDLIVSFSRLLLYATFICIMFKIHTLPIFALRPMYLAIRTFRKALSDIVLSRRAINQLHLYTDATEEELANDSTCIICREEMVAGSSSKKLPCGHIFHAACLRSWFQRQQTCPTCRLDVLRARTPAARDVREPDQLARQRAAIEQLQNNLLGNVGEERRGAAARNERVPNLNDVGVEANGQTRNASNARRSATPLVLGATPYLNNTNDVLQVQNLINNLGRRPRPPPPPFPPTKFEKLTEEELRLMESVERAGVEARVKHLREIRLLLDAAVFKMDQYYDGPANPATNIPSSENKSSEDVPVTSMKVENVSKTESDDEEPKLEGDTELQIGEEEPENANELRRRRLEALQGLDLD</sequence>
<dbReference type="Pfam" id="PF25563">
    <property type="entry name" value="TPR_SYVN1_N"/>
    <property type="match status" value="1"/>
</dbReference>
<dbReference type="GO" id="GO:0016567">
    <property type="term" value="P:protein ubiquitination"/>
    <property type="evidence" value="ECO:0007669"/>
    <property type="project" value="UniProtKB-UniPathway"/>
</dbReference>
<keyword evidence="14 17" id="KW-0472">Membrane</keyword>
<dbReference type="CDD" id="cd16479">
    <property type="entry name" value="RING-H2_synoviolin"/>
    <property type="match status" value="1"/>
</dbReference>
<dbReference type="PROSITE" id="PS50089">
    <property type="entry name" value="ZF_RING_2"/>
    <property type="match status" value="1"/>
</dbReference>
<evidence type="ECO:0000259" key="18">
    <source>
        <dbReference type="PROSITE" id="PS50089"/>
    </source>
</evidence>
<evidence type="ECO:0000256" key="3">
    <source>
        <dbReference type="ARBA" id="ARBA00004906"/>
    </source>
</evidence>
<dbReference type="InterPro" id="IPR001841">
    <property type="entry name" value="Znf_RING"/>
</dbReference>